<evidence type="ECO:0000256" key="1">
    <source>
        <dbReference type="SAM" id="Phobius"/>
    </source>
</evidence>
<dbReference type="Proteomes" id="UP000295832">
    <property type="component" value="Unassembled WGS sequence"/>
</dbReference>
<dbReference type="RefSeq" id="WP_134117623.1">
    <property type="nucleotide sequence ID" value="NZ_SOEG01000022.1"/>
</dbReference>
<reference evidence="2 3" key="1">
    <citation type="submission" date="2019-03" db="EMBL/GenBank/DDBJ databases">
        <title>Subsurface microbial communities from deep shales in Ohio and West Virginia, USA.</title>
        <authorList>
            <person name="Wrighton K."/>
        </authorList>
    </citation>
    <scope>NUCLEOTIDE SEQUENCE [LARGE SCALE GENOMIC DNA]</scope>
    <source>
        <strain evidence="2 3">MSL 6dP</strain>
    </source>
</reference>
<comment type="caution">
    <text evidence="2">The sequence shown here is derived from an EMBL/GenBank/DDBJ whole genome shotgun (WGS) entry which is preliminary data.</text>
</comment>
<accession>A0A4R8H1S8</accession>
<keyword evidence="1" id="KW-1133">Transmembrane helix</keyword>
<evidence type="ECO:0000313" key="3">
    <source>
        <dbReference type="Proteomes" id="UP000295832"/>
    </source>
</evidence>
<dbReference type="AlphaFoldDB" id="A0A4R8H1S8"/>
<dbReference type="EMBL" id="SOEG01000022">
    <property type="protein sequence ID" value="TDX48994.1"/>
    <property type="molecule type" value="Genomic_DNA"/>
</dbReference>
<keyword evidence="3" id="KW-1185">Reference proteome</keyword>
<sequence length="92" mass="10296">MSLLDAIIFTLVGILAILITVKIENYLTKIIIAVICGMVGAVIKILSKEIILSFFSNSILINYELRWIIIASIVVSIAILITEFQEHINHKK</sequence>
<gene>
    <name evidence="2" type="ORF">C7959_1228</name>
</gene>
<feature type="transmembrane region" description="Helical" evidence="1">
    <location>
        <begin position="30"/>
        <end position="47"/>
    </location>
</feature>
<organism evidence="2 3">
    <name type="scientific">Orenia marismortui</name>
    <dbReference type="NCBI Taxonomy" id="46469"/>
    <lineage>
        <taxon>Bacteria</taxon>
        <taxon>Bacillati</taxon>
        <taxon>Bacillota</taxon>
        <taxon>Clostridia</taxon>
        <taxon>Halanaerobiales</taxon>
        <taxon>Halobacteroidaceae</taxon>
        <taxon>Orenia</taxon>
    </lineage>
</organism>
<feature type="transmembrane region" description="Helical" evidence="1">
    <location>
        <begin position="6"/>
        <end position="23"/>
    </location>
</feature>
<keyword evidence="1" id="KW-0472">Membrane</keyword>
<feature type="transmembrane region" description="Helical" evidence="1">
    <location>
        <begin position="67"/>
        <end position="84"/>
    </location>
</feature>
<proteinExistence type="predicted"/>
<name>A0A4R8H1S8_9FIRM</name>
<keyword evidence="1" id="KW-0812">Transmembrane</keyword>
<protein>
    <submittedName>
        <fullName evidence="2">Uncharacterized protein</fullName>
    </submittedName>
</protein>
<evidence type="ECO:0000313" key="2">
    <source>
        <dbReference type="EMBL" id="TDX48994.1"/>
    </source>
</evidence>